<evidence type="ECO:0000313" key="3">
    <source>
        <dbReference type="EMBL" id="PTQ75185.1"/>
    </source>
</evidence>
<feature type="region of interest" description="Disordered" evidence="2">
    <location>
        <begin position="136"/>
        <end position="159"/>
    </location>
</feature>
<accession>A0A2T5HUE1</accession>
<dbReference type="AlphaFoldDB" id="A0A2T5HUE1"/>
<dbReference type="Gene3D" id="1.25.40.10">
    <property type="entry name" value="Tetratricopeptide repeat domain"/>
    <property type="match status" value="1"/>
</dbReference>
<dbReference type="NCBIfam" id="TIGR03142">
    <property type="entry name" value="cytochro_ccmI"/>
    <property type="match status" value="1"/>
</dbReference>
<evidence type="ECO:0000256" key="1">
    <source>
        <dbReference type="ARBA" id="ARBA00022748"/>
    </source>
</evidence>
<dbReference type="Proteomes" id="UP000244077">
    <property type="component" value="Unassembled WGS sequence"/>
</dbReference>
<reference evidence="3 4" key="1">
    <citation type="submission" date="2018-04" db="EMBL/GenBank/DDBJ databases">
        <title>Genomic Encyclopedia of Archaeal and Bacterial Type Strains, Phase II (KMG-II): from individual species to whole genera.</title>
        <authorList>
            <person name="Goeker M."/>
        </authorList>
    </citation>
    <scope>NUCLEOTIDE SEQUENCE [LARGE SCALE GENOMIC DNA]</scope>
    <source>
        <strain evidence="3 4">DSM 100434</strain>
    </source>
</reference>
<dbReference type="GO" id="GO:0017004">
    <property type="term" value="P:cytochrome complex assembly"/>
    <property type="evidence" value="ECO:0007669"/>
    <property type="project" value="UniProtKB-KW"/>
</dbReference>
<name>A0A2T5HUE1_9RHOB</name>
<dbReference type="RefSeq" id="WP_107815168.1">
    <property type="nucleotide sequence ID" value="NZ_QAOH01000002.1"/>
</dbReference>
<keyword evidence="4" id="KW-1185">Reference proteome</keyword>
<keyword evidence="1" id="KW-0201">Cytochrome c-type biogenesis</keyword>
<evidence type="ECO:0000256" key="2">
    <source>
        <dbReference type="SAM" id="MobiDB-lite"/>
    </source>
</evidence>
<protein>
    <submittedName>
        <fullName evidence="3">Cytochrome c-type biogenesis protein CcmH</fullName>
    </submittedName>
</protein>
<dbReference type="OrthoDB" id="9815847at2"/>
<dbReference type="InterPro" id="IPR011990">
    <property type="entry name" value="TPR-like_helical_dom_sf"/>
</dbReference>
<organism evidence="3 4">
    <name type="scientific">Celeribacter persicus</name>
    <dbReference type="NCBI Taxonomy" id="1651082"/>
    <lineage>
        <taxon>Bacteria</taxon>
        <taxon>Pseudomonadati</taxon>
        <taxon>Pseudomonadota</taxon>
        <taxon>Alphaproteobacteria</taxon>
        <taxon>Rhodobacterales</taxon>
        <taxon>Roseobacteraceae</taxon>
        <taxon>Celeribacter</taxon>
    </lineage>
</organism>
<evidence type="ECO:0000313" key="4">
    <source>
        <dbReference type="Proteomes" id="UP000244077"/>
    </source>
</evidence>
<sequence>MTFWIIAFAIALLSAIPLALALWRAHGIGDVDSSTAEVEMKVYRDQLKEVDRDEARGVLSAEDAKRARIEVSRRLLDADKARAGEKHGVRGAPLWAAAVLFAVVSGGAIWLYTDLGAPQYEDLPLKRRIALAEDARANRPTQDAIEQMRPPSPPIQEPDERLTGLLIQLREALSTRPDDLQGHILLARNEAVAGNYRAAYEAQKEVIRIKGPAATAEDYADLADMMILAAGGFVSPEAEDALTKALQRDPNNGTAIYYSGLMFAQTGRPDMTFRLWQPLLSSSTAEDPWVVPIRQQIESVAQAAGIRYTLPPAPVASGLRGPTQEDVEATADMTPEERQEMIRGMVDGLAARLANEGGTPEEWSRLISSLAMLGDTERAKAIWGEAQVIFGATPEALAVVRQGAERAGFVE</sequence>
<proteinExistence type="predicted"/>
<gene>
    <name evidence="3" type="ORF">C8N42_102101</name>
</gene>
<dbReference type="InterPro" id="IPR017560">
    <property type="entry name" value="Cyt_c_biogenesis_CcmI"/>
</dbReference>
<dbReference type="SUPFAM" id="SSF48452">
    <property type="entry name" value="TPR-like"/>
    <property type="match status" value="1"/>
</dbReference>
<comment type="caution">
    <text evidence="3">The sequence shown here is derived from an EMBL/GenBank/DDBJ whole genome shotgun (WGS) entry which is preliminary data.</text>
</comment>
<dbReference type="EMBL" id="QAOH01000002">
    <property type="protein sequence ID" value="PTQ75185.1"/>
    <property type="molecule type" value="Genomic_DNA"/>
</dbReference>